<dbReference type="EMBL" id="CP031093">
    <property type="protein sequence ID" value="QCF27146.1"/>
    <property type="molecule type" value="Genomic_DNA"/>
</dbReference>
<organism evidence="2 3">
    <name type="scientific">Hydrocarboniclastica marina</name>
    <dbReference type="NCBI Taxonomy" id="2259620"/>
    <lineage>
        <taxon>Bacteria</taxon>
        <taxon>Pseudomonadati</taxon>
        <taxon>Pseudomonadota</taxon>
        <taxon>Gammaproteobacteria</taxon>
        <taxon>Alteromonadales</taxon>
        <taxon>Alteromonadaceae</taxon>
        <taxon>Hydrocarboniclastica</taxon>
    </lineage>
</organism>
<proteinExistence type="predicted"/>
<dbReference type="RefSeq" id="WP_136549851.1">
    <property type="nucleotide sequence ID" value="NZ_CP031093.1"/>
</dbReference>
<sequence length="116" mass="13211">MRDLFFAVFGILMLTTFISWLLFARFSMARIERQMLRDGVGRPASWDGFGLRVLWYASAISFPVGVFNQSDDPLIDVPKVRSYARQYDRLLGWVLMVSGLCFVISVFVGGPMLGLY</sequence>
<protein>
    <submittedName>
        <fullName evidence="2">Uncharacterized protein</fullName>
    </submittedName>
</protein>
<name>A0A4P7XJ74_9ALTE</name>
<evidence type="ECO:0000313" key="3">
    <source>
        <dbReference type="Proteomes" id="UP000298049"/>
    </source>
</evidence>
<keyword evidence="1" id="KW-0472">Membrane</keyword>
<keyword evidence="1" id="KW-0812">Transmembrane</keyword>
<dbReference type="AlphaFoldDB" id="A0A4P7XJ74"/>
<accession>A0A4P7XJ74</accession>
<evidence type="ECO:0000256" key="1">
    <source>
        <dbReference type="SAM" id="Phobius"/>
    </source>
</evidence>
<keyword evidence="3" id="KW-1185">Reference proteome</keyword>
<dbReference type="Proteomes" id="UP000298049">
    <property type="component" value="Chromosome"/>
</dbReference>
<gene>
    <name evidence="2" type="ORF">soil367_15060</name>
</gene>
<dbReference type="OrthoDB" id="6386446at2"/>
<dbReference type="KEGG" id="hmi:soil367_15060"/>
<keyword evidence="1" id="KW-1133">Transmembrane helix</keyword>
<reference evidence="2 3" key="1">
    <citation type="submission" date="2018-07" db="EMBL/GenBank/DDBJ databases">
        <title>Marsedoiliclastica nanhaica gen. nov. sp. nov., a novel marine hydrocarbonoclastic bacterium isolated from an in-situ enriched hydrocarbon-degrading consortium in deep-sea sediment.</title>
        <authorList>
            <person name="Dong C."/>
            <person name="Ma T."/>
            <person name="Liu R."/>
            <person name="Shao Z."/>
        </authorList>
    </citation>
    <scope>NUCLEOTIDE SEQUENCE [LARGE SCALE GENOMIC DNA]</scope>
    <source>
        <strain evidence="3">soil36-7</strain>
    </source>
</reference>
<feature type="transmembrane region" description="Helical" evidence="1">
    <location>
        <begin position="90"/>
        <end position="115"/>
    </location>
</feature>
<feature type="transmembrane region" description="Helical" evidence="1">
    <location>
        <begin position="6"/>
        <end position="28"/>
    </location>
</feature>
<evidence type="ECO:0000313" key="2">
    <source>
        <dbReference type="EMBL" id="QCF27146.1"/>
    </source>
</evidence>